<comment type="caution">
    <text evidence="1">The sequence shown here is derived from an EMBL/GenBank/DDBJ whole genome shotgun (WGS) entry which is preliminary data.</text>
</comment>
<organism evidence="1 2">
    <name type="scientific">Artomyces pyxidatus</name>
    <dbReference type="NCBI Taxonomy" id="48021"/>
    <lineage>
        <taxon>Eukaryota</taxon>
        <taxon>Fungi</taxon>
        <taxon>Dikarya</taxon>
        <taxon>Basidiomycota</taxon>
        <taxon>Agaricomycotina</taxon>
        <taxon>Agaricomycetes</taxon>
        <taxon>Russulales</taxon>
        <taxon>Auriscalpiaceae</taxon>
        <taxon>Artomyces</taxon>
    </lineage>
</organism>
<dbReference type="EMBL" id="MU277367">
    <property type="protein sequence ID" value="KAI0054674.1"/>
    <property type="molecule type" value="Genomic_DNA"/>
</dbReference>
<feature type="non-terminal residue" evidence="1">
    <location>
        <position position="1"/>
    </location>
</feature>
<proteinExistence type="predicted"/>
<keyword evidence="2" id="KW-1185">Reference proteome</keyword>
<protein>
    <submittedName>
        <fullName evidence="1">Uncharacterized protein</fullName>
    </submittedName>
</protein>
<reference evidence="1" key="1">
    <citation type="submission" date="2021-03" db="EMBL/GenBank/DDBJ databases">
        <authorList>
            <consortium name="DOE Joint Genome Institute"/>
            <person name="Ahrendt S."/>
            <person name="Looney B.P."/>
            <person name="Miyauchi S."/>
            <person name="Morin E."/>
            <person name="Drula E."/>
            <person name="Courty P.E."/>
            <person name="Chicoki N."/>
            <person name="Fauchery L."/>
            <person name="Kohler A."/>
            <person name="Kuo A."/>
            <person name="Labutti K."/>
            <person name="Pangilinan J."/>
            <person name="Lipzen A."/>
            <person name="Riley R."/>
            <person name="Andreopoulos W."/>
            <person name="He G."/>
            <person name="Johnson J."/>
            <person name="Barry K.W."/>
            <person name="Grigoriev I.V."/>
            <person name="Nagy L."/>
            <person name="Hibbett D."/>
            <person name="Henrissat B."/>
            <person name="Matheny P.B."/>
            <person name="Labbe J."/>
            <person name="Martin F."/>
        </authorList>
    </citation>
    <scope>NUCLEOTIDE SEQUENCE</scope>
    <source>
        <strain evidence="1">HHB10654</strain>
    </source>
</reference>
<sequence>GTYLFMLWVALGCLMSCINPIVYGMPIVPLWPPATHNIIVADDVAILVFALCITRRLQLAMTKVNKRYAAYIDLVIGLRLSSLQSFFVQGHFLEDIGCWPVTVTITTSYLSTPFLVMADRHLRRLRE</sequence>
<reference evidence="1" key="2">
    <citation type="journal article" date="2022" name="New Phytol.">
        <title>Evolutionary transition to the ectomycorrhizal habit in the genomes of a hyperdiverse lineage of mushroom-forming fungi.</title>
        <authorList>
            <person name="Looney B."/>
            <person name="Miyauchi S."/>
            <person name="Morin E."/>
            <person name="Drula E."/>
            <person name="Courty P.E."/>
            <person name="Kohler A."/>
            <person name="Kuo A."/>
            <person name="LaButti K."/>
            <person name="Pangilinan J."/>
            <person name="Lipzen A."/>
            <person name="Riley R."/>
            <person name="Andreopoulos W."/>
            <person name="He G."/>
            <person name="Johnson J."/>
            <person name="Nolan M."/>
            <person name="Tritt A."/>
            <person name="Barry K.W."/>
            <person name="Grigoriev I.V."/>
            <person name="Nagy L.G."/>
            <person name="Hibbett D."/>
            <person name="Henrissat B."/>
            <person name="Matheny P.B."/>
            <person name="Labbe J."/>
            <person name="Martin F.M."/>
        </authorList>
    </citation>
    <scope>NUCLEOTIDE SEQUENCE</scope>
    <source>
        <strain evidence="1">HHB10654</strain>
    </source>
</reference>
<name>A0ACB8SEB3_9AGAM</name>
<evidence type="ECO:0000313" key="1">
    <source>
        <dbReference type="EMBL" id="KAI0054674.1"/>
    </source>
</evidence>
<gene>
    <name evidence="1" type="ORF">BV25DRAFT_1816729</name>
</gene>
<dbReference type="Proteomes" id="UP000814140">
    <property type="component" value="Unassembled WGS sequence"/>
</dbReference>
<evidence type="ECO:0000313" key="2">
    <source>
        <dbReference type="Proteomes" id="UP000814140"/>
    </source>
</evidence>
<accession>A0ACB8SEB3</accession>